<evidence type="ECO:0000256" key="1">
    <source>
        <dbReference type="SAM" id="Coils"/>
    </source>
</evidence>
<name>A0A439CSH4_9PEZI</name>
<keyword evidence="3" id="KW-0472">Membrane</keyword>
<feature type="coiled-coil region" evidence="1">
    <location>
        <begin position="777"/>
        <end position="822"/>
    </location>
</feature>
<dbReference type="Gene3D" id="1.10.287.1490">
    <property type="match status" value="1"/>
</dbReference>
<comment type="caution">
    <text evidence="4">The sequence shown here is derived from an EMBL/GenBank/DDBJ whole genome shotgun (WGS) entry which is preliminary data.</text>
</comment>
<dbReference type="Proteomes" id="UP000286045">
    <property type="component" value="Unassembled WGS sequence"/>
</dbReference>
<feature type="region of interest" description="Disordered" evidence="2">
    <location>
        <begin position="887"/>
        <end position="946"/>
    </location>
</feature>
<feature type="compositionally biased region" description="Acidic residues" evidence="2">
    <location>
        <begin position="908"/>
        <end position="919"/>
    </location>
</feature>
<organism evidence="4 5">
    <name type="scientific">Xylaria grammica</name>
    <dbReference type="NCBI Taxonomy" id="363999"/>
    <lineage>
        <taxon>Eukaryota</taxon>
        <taxon>Fungi</taxon>
        <taxon>Dikarya</taxon>
        <taxon>Ascomycota</taxon>
        <taxon>Pezizomycotina</taxon>
        <taxon>Sordariomycetes</taxon>
        <taxon>Xylariomycetidae</taxon>
        <taxon>Xylariales</taxon>
        <taxon>Xylariaceae</taxon>
        <taxon>Xylaria</taxon>
    </lineage>
</organism>
<feature type="coiled-coil region" evidence="1">
    <location>
        <begin position="1030"/>
        <end position="1064"/>
    </location>
</feature>
<feature type="region of interest" description="Disordered" evidence="2">
    <location>
        <begin position="464"/>
        <end position="484"/>
    </location>
</feature>
<feature type="compositionally biased region" description="Acidic residues" evidence="2">
    <location>
        <begin position="852"/>
        <end position="861"/>
    </location>
</feature>
<dbReference type="EMBL" id="RYZI01000479">
    <property type="protein sequence ID" value="RWA05096.1"/>
    <property type="molecule type" value="Genomic_DNA"/>
</dbReference>
<feature type="region of interest" description="Disordered" evidence="2">
    <location>
        <begin position="504"/>
        <end position="539"/>
    </location>
</feature>
<evidence type="ECO:0000313" key="4">
    <source>
        <dbReference type="EMBL" id="RWA05096.1"/>
    </source>
</evidence>
<protein>
    <submittedName>
        <fullName evidence="4">Uncharacterized protein</fullName>
    </submittedName>
</protein>
<feature type="compositionally biased region" description="Basic and acidic residues" evidence="2">
    <location>
        <begin position="523"/>
        <end position="539"/>
    </location>
</feature>
<accession>A0A439CSH4</accession>
<proteinExistence type="predicted"/>
<evidence type="ECO:0000256" key="2">
    <source>
        <dbReference type="SAM" id="MobiDB-lite"/>
    </source>
</evidence>
<gene>
    <name evidence="4" type="ORF">EKO27_g10009</name>
</gene>
<dbReference type="AlphaFoldDB" id="A0A439CSH4"/>
<feature type="coiled-coil region" evidence="1">
    <location>
        <begin position="64"/>
        <end position="264"/>
    </location>
</feature>
<feature type="transmembrane region" description="Helical" evidence="3">
    <location>
        <begin position="1127"/>
        <end position="1145"/>
    </location>
</feature>
<reference evidence="4 5" key="1">
    <citation type="submission" date="2018-12" db="EMBL/GenBank/DDBJ databases">
        <title>Draft genome sequence of Xylaria grammica IHI A82.</title>
        <authorList>
            <person name="Buettner E."/>
            <person name="Kellner H."/>
        </authorList>
    </citation>
    <scope>NUCLEOTIDE SEQUENCE [LARGE SCALE GENOMIC DNA]</scope>
    <source>
        <strain evidence="4 5">IHI A82</strain>
    </source>
</reference>
<evidence type="ECO:0000313" key="5">
    <source>
        <dbReference type="Proteomes" id="UP000286045"/>
    </source>
</evidence>
<dbReference type="STRING" id="363999.A0A439CSH4"/>
<keyword evidence="5" id="KW-1185">Reference proteome</keyword>
<keyword evidence="3" id="KW-1133">Transmembrane helix</keyword>
<keyword evidence="1" id="KW-0175">Coiled coil</keyword>
<feature type="region of interest" description="Disordered" evidence="2">
    <location>
        <begin position="294"/>
        <end position="328"/>
    </location>
</feature>
<feature type="region of interest" description="Disordered" evidence="2">
    <location>
        <begin position="840"/>
        <end position="871"/>
    </location>
</feature>
<keyword evidence="3" id="KW-0812">Transmembrane</keyword>
<sequence>MATDGTLIDIEAVTASILTGISGAEDISSIPSNVVGAGRRTIERLLREYNKTHSDLSALYKRSKDEYTSMKASLESQIAAYRRQIDEERKLKEEEIRTAVAFMKKERDDVSRDADLQREKIEKEREGIERRRREYRAQVELYKKETRDAQEIQAEAEKAVIEEKEATQGLHLTISSLERTIGDLKTESRNWEIEAYNTATLRERAESALETCRAEIAPIKQRNQELKREVEKLKPALKFAQQMILDAERRFKDCEQQLKDTREQVLRQPDTPTRTPSIGSNKKSLLADLRHAVTPGGSIQDSDSESMKSRSPASLALTISPPPNQEELAQEKERYRKLEAAIDTDYVPLETYERVVSDRSEELERIKAERDRVQQANDNCQTALKQLQIDLADKEEENKAAKKDSAQVKELKAKIKELEKKIAALEAEAKASSTKQRDRQDLEKQLKTARDAIARLEKRARTLEGEVKAHKDRAQDQEKKLKQASERITKLEKRELQQQTMIATLQKNAGGARPREPRRRRRDTALQKEKEKVHQSEQRYKAQQRLLETAEAELVEAELKRDGFRRAAEKHQEVEEMLLKELHEGEETRANLLQAIQSMLQPNIETDSIQHSLSNEVLDLIELRRDAFRFQEQLIPMAQAAAQDYGAITGEGFVVEGHDRDNGRQYISDPEHFGRSIRALYERFTNSLRRSQEEIQKLKERAATVPDDVREEKFNNPAADPSEHVKAIQDRLKAFLALAAPSIGAVNRLLVELITIHKKIPGGVSLGPSAASTAFQLAELKMVLGQYEQAAAESSERQAFRIVEAERESERLRGRASELESEGRDKDARIELLMEESRTGGRGLGRLKDDLIADDPGDNESGDLQSDRLKACESDRKRLEKEIRRLKDENKRLQDQISAAGGRRDPDNDPDDPDDDGDDNGNGGGDSNGDDSDGENNDPGALRRLSDENRLLKDVVQRLNDEMAILMSERRALRDEVRDQALVINGNGEQADRTQAALNGQIAIFEEAQLQLMRDIEALNLNSVQQGRMAAESSRNLRFAREEIDRYKNLVTTLTIERDLLQDEVRLCVEAQQRARQRARENAGAGSRPVPGAGAGARAGAEVVRASRSGFFGRAYAYLFRTVPYTMVWTTQLTVFVVMVAVIIAEGGRHAEWRAANQHTRALYMSLQNQPVLCLARPSIDYFWHTFAALLTGRWKFRWS</sequence>
<evidence type="ECO:0000256" key="3">
    <source>
        <dbReference type="SAM" id="Phobius"/>
    </source>
</evidence>